<dbReference type="AlphaFoldDB" id="A0A1C6YAS6"/>
<proteinExistence type="predicted"/>
<evidence type="ECO:0000313" key="1">
    <source>
        <dbReference type="EMBL" id="SCM20436.1"/>
    </source>
</evidence>
<protein>
    <submittedName>
        <fullName evidence="1">Uncharacterized protein</fullName>
    </submittedName>
</protein>
<gene>
    <name evidence="1" type="ORF">PCHDS_000176100</name>
</gene>
<sequence length="291" mass="35273">MGNIIGNKETNPNKTNINIFEKRYGYNLNDLHSYIYQLNLPLKPPYINYILQEKKEKNDTLESLKDQDKNSDDKIVNELNNSVDIYNKYDKDNINNSNNIYKNKLIINNIEDNKKYDDKYVHLAYNKNYIFDENKNNIYTEDNISKYISDQKINEKNNFDIKKTYLNLCLNYYNNIDTCVTKKYQKNVQNKKYKFTRLHTCKPHYILFSRCIKFRDKKIMKEIKKMELEYYNTLSPQNKSSYLNEFSTNLNYHEYRINQTYEGVEKIRLNKELNELRERYNNILKSNEMHG</sequence>
<evidence type="ECO:0000313" key="2">
    <source>
        <dbReference type="Proteomes" id="UP000507536"/>
    </source>
</evidence>
<dbReference type="EMBL" id="LT608188">
    <property type="protein sequence ID" value="SCM20436.1"/>
    <property type="molecule type" value="Genomic_DNA"/>
</dbReference>
<organism evidence="1 2">
    <name type="scientific">Plasmodium chabaudi adami</name>
    <dbReference type="NCBI Taxonomy" id="5826"/>
    <lineage>
        <taxon>Eukaryota</taxon>
        <taxon>Sar</taxon>
        <taxon>Alveolata</taxon>
        <taxon>Apicomplexa</taxon>
        <taxon>Aconoidasida</taxon>
        <taxon>Haemosporida</taxon>
        <taxon>Plasmodiidae</taxon>
        <taxon>Plasmodium</taxon>
        <taxon>Plasmodium (Vinckeia)</taxon>
    </lineage>
</organism>
<reference evidence="1 2" key="1">
    <citation type="submission" date="2016-08" db="EMBL/GenBank/DDBJ databases">
        <authorList>
            <consortium name="Pathogen Informatics"/>
        </authorList>
    </citation>
    <scope>NUCLEOTIDE SEQUENCE [LARGE SCALE GENOMIC DNA]</scope>
    <source>
        <strain evidence="1 2">DS</strain>
    </source>
</reference>
<name>A0A1C6YAS6_PLACE</name>
<accession>A0A1C6YAS6</accession>
<dbReference type="Proteomes" id="UP000507536">
    <property type="component" value="Chromosome 8"/>
</dbReference>